<evidence type="ECO:0000313" key="3">
    <source>
        <dbReference type="EMBL" id="MDE5419600.1"/>
    </source>
</evidence>
<protein>
    <recommendedName>
        <fullName evidence="5">DUF4231 domain-containing protein</fullName>
    </recommendedName>
</protein>
<reference evidence="3 4" key="1">
    <citation type="submission" date="2022-01" db="EMBL/GenBank/DDBJ databases">
        <title>Labilibaculum sp. nov, a marine bacterium isolated from Antarctica.</title>
        <authorList>
            <person name="Dai W."/>
        </authorList>
    </citation>
    <scope>NUCLEOTIDE SEQUENCE [LARGE SCALE GENOMIC DNA]</scope>
    <source>
        <strain evidence="3 4">DW002</strain>
    </source>
</reference>
<feature type="coiled-coil region" evidence="1">
    <location>
        <begin position="136"/>
        <end position="163"/>
    </location>
</feature>
<keyword evidence="2" id="KW-0812">Transmembrane</keyword>
<keyword evidence="1" id="KW-0175">Coiled coil</keyword>
<accession>A0ABT5VW21</accession>
<name>A0ABT5VW21_9BACT</name>
<keyword evidence="2" id="KW-0472">Membrane</keyword>
<proteinExistence type="predicted"/>
<evidence type="ECO:0000256" key="1">
    <source>
        <dbReference type="SAM" id="Coils"/>
    </source>
</evidence>
<dbReference type="RefSeq" id="WP_275110931.1">
    <property type="nucleotide sequence ID" value="NZ_JAKJSC010000005.1"/>
</dbReference>
<feature type="transmembrane region" description="Helical" evidence="2">
    <location>
        <begin position="116"/>
        <end position="135"/>
    </location>
</feature>
<dbReference type="EMBL" id="JAKJSC010000005">
    <property type="protein sequence ID" value="MDE5419600.1"/>
    <property type="molecule type" value="Genomic_DNA"/>
</dbReference>
<dbReference type="Proteomes" id="UP001528920">
    <property type="component" value="Unassembled WGS sequence"/>
</dbReference>
<keyword evidence="4" id="KW-1185">Reference proteome</keyword>
<evidence type="ECO:0000256" key="2">
    <source>
        <dbReference type="SAM" id="Phobius"/>
    </source>
</evidence>
<comment type="caution">
    <text evidence="3">The sequence shown here is derived from an EMBL/GenBank/DDBJ whole genome shotgun (WGS) entry which is preliminary data.</text>
</comment>
<gene>
    <name evidence="3" type="ORF">L3049_16535</name>
</gene>
<sequence>MNQELKKYLESETSDKLFYYFKFEGLLDFNKKIVAGTVLHERNYDTKILISEKSKLQESLKRQIAEFEDRSVFEYKIRKEQKKSLIHSLIFTVTIVSFYIYWYFELPDNRMTPTYLLIACNITFSLLMIYKLMSFKKSINYEIKRAEQDCKLQKQKLEIIDQEWKFE</sequence>
<evidence type="ECO:0008006" key="5">
    <source>
        <dbReference type="Google" id="ProtNLM"/>
    </source>
</evidence>
<organism evidence="3 4">
    <name type="scientific">Paralabilibaculum antarcticum</name>
    <dbReference type="NCBI Taxonomy" id="2912572"/>
    <lineage>
        <taxon>Bacteria</taxon>
        <taxon>Pseudomonadati</taxon>
        <taxon>Bacteroidota</taxon>
        <taxon>Bacteroidia</taxon>
        <taxon>Marinilabiliales</taxon>
        <taxon>Marinifilaceae</taxon>
        <taxon>Paralabilibaculum</taxon>
    </lineage>
</organism>
<keyword evidence="2" id="KW-1133">Transmembrane helix</keyword>
<evidence type="ECO:0000313" key="4">
    <source>
        <dbReference type="Proteomes" id="UP001528920"/>
    </source>
</evidence>
<feature type="transmembrane region" description="Helical" evidence="2">
    <location>
        <begin position="85"/>
        <end position="104"/>
    </location>
</feature>